<evidence type="ECO:0000313" key="4">
    <source>
        <dbReference type="Proteomes" id="UP000315677"/>
    </source>
</evidence>
<proteinExistence type="predicted"/>
<dbReference type="AlphaFoldDB" id="A0A543E0V2"/>
<feature type="transmembrane region" description="Helical" evidence="2">
    <location>
        <begin position="12"/>
        <end position="31"/>
    </location>
</feature>
<protein>
    <submittedName>
        <fullName evidence="3">Uncharacterized protein (TIGR04222 family)</fullName>
    </submittedName>
</protein>
<feature type="region of interest" description="Disordered" evidence="1">
    <location>
        <begin position="262"/>
        <end position="285"/>
    </location>
</feature>
<dbReference type="InterPro" id="IPR026467">
    <property type="entry name" value="Ser/Gly_Cys_C_dom"/>
</dbReference>
<keyword evidence="2" id="KW-0472">Membrane</keyword>
<feature type="transmembrane region" description="Helical" evidence="2">
    <location>
        <begin position="180"/>
        <end position="200"/>
    </location>
</feature>
<reference evidence="3 4" key="1">
    <citation type="submission" date="2019-06" db="EMBL/GenBank/DDBJ databases">
        <title>Sequencing the genomes of 1000 actinobacteria strains.</title>
        <authorList>
            <person name="Klenk H.-P."/>
        </authorList>
    </citation>
    <scope>NUCLEOTIDE SEQUENCE [LARGE SCALE GENOMIC DNA]</scope>
    <source>
        <strain evidence="3 4">DSM 45301</strain>
    </source>
</reference>
<dbReference type="NCBIfam" id="TIGR04222">
    <property type="entry name" value="near_uncomplex"/>
    <property type="match status" value="1"/>
</dbReference>
<name>A0A543E0V2_9PSEU</name>
<comment type="caution">
    <text evidence="3">The sequence shown here is derived from an EMBL/GenBank/DDBJ whole genome shotgun (WGS) entry which is preliminary data.</text>
</comment>
<sequence length="285" mass="29217">MALAAATADAWGISAPSFLSAYVLIAVAIGVGSRRARRALADPGATGPVSDLTTRPHDVAHLAGGSELAVWSALCALHVRGRITATDGSVQAIGRMDADADPLERAVHATATTGAGRRRLLFHRSVQTVLSATEERLVAAGFLLSEDRRRRIRRVGLWMLAVALVGLGRVLAEISQARPVGPLLAALAAVTVVALAQLTLAPRRSRSGDRALAALRVEHRALAPEHAPDLRAHGPTGAALGIGLFGTGALATAAPGFARAVDPRDARRRRTGATGLAVGGGGDGG</sequence>
<dbReference type="Proteomes" id="UP000315677">
    <property type="component" value="Unassembled WGS sequence"/>
</dbReference>
<evidence type="ECO:0000256" key="1">
    <source>
        <dbReference type="SAM" id="MobiDB-lite"/>
    </source>
</evidence>
<keyword evidence="2" id="KW-1133">Transmembrane helix</keyword>
<feature type="transmembrane region" description="Helical" evidence="2">
    <location>
        <begin position="155"/>
        <end position="174"/>
    </location>
</feature>
<organism evidence="3 4">
    <name type="scientific">Pseudonocardia kunmingensis</name>
    <dbReference type="NCBI Taxonomy" id="630975"/>
    <lineage>
        <taxon>Bacteria</taxon>
        <taxon>Bacillati</taxon>
        <taxon>Actinomycetota</taxon>
        <taxon>Actinomycetes</taxon>
        <taxon>Pseudonocardiales</taxon>
        <taxon>Pseudonocardiaceae</taxon>
        <taxon>Pseudonocardia</taxon>
    </lineage>
</organism>
<dbReference type="EMBL" id="VFPA01000001">
    <property type="protein sequence ID" value="TQM15216.1"/>
    <property type="molecule type" value="Genomic_DNA"/>
</dbReference>
<gene>
    <name evidence="3" type="ORF">FB558_1999</name>
</gene>
<dbReference type="RefSeq" id="WP_170231260.1">
    <property type="nucleotide sequence ID" value="NZ_VFPA01000001.1"/>
</dbReference>
<evidence type="ECO:0000313" key="3">
    <source>
        <dbReference type="EMBL" id="TQM15216.1"/>
    </source>
</evidence>
<accession>A0A543E0V2</accession>
<evidence type="ECO:0000256" key="2">
    <source>
        <dbReference type="SAM" id="Phobius"/>
    </source>
</evidence>
<keyword evidence="4" id="KW-1185">Reference proteome</keyword>
<keyword evidence="2" id="KW-0812">Transmembrane</keyword>